<comment type="caution">
    <text evidence="7">The sequence shown here is derived from an EMBL/GenBank/DDBJ whole genome shotgun (WGS) entry which is preliminary data.</text>
</comment>
<keyword evidence="2" id="KW-0805">Transcription regulation</keyword>
<reference evidence="7" key="1">
    <citation type="submission" date="2020-09" db="EMBL/GenBank/DDBJ databases">
        <title>Genome-Enabled Discovery of Anthraquinone Biosynthesis in Senna tora.</title>
        <authorList>
            <person name="Kang S.-H."/>
            <person name="Pandey R.P."/>
            <person name="Lee C.-M."/>
            <person name="Sim J.-S."/>
            <person name="Jeong J.-T."/>
            <person name="Choi B.-S."/>
            <person name="Jung M."/>
            <person name="Ginzburg D."/>
            <person name="Zhao K."/>
            <person name="Won S.Y."/>
            <person name="Oh T.-J."/>
            <person name="Yu Y."/>
            <person name="Kim N.-H."/>
            <person name="Lee O.R."/>
            <person name="Lee T.-H."/>
            <person name="Bashyal P."/>
            <person name="Kim T.-S."/>
            <person name="Lee W.-H."/>
            <person name="Kawkins C."/>
            <person name="Kim C.-K."/>
            <person name="Kim J.S."/>
            <person name="Ahn B.O."/>
            <person name="Rhee S.Y."/>
            <person name="Sohng J.K."/>
        </authorList>
    </citation>
    <scope>NUCLEOTIDE SEQUENCE</scope>
    <source>
        <tissue evidence="7">Leaf</tissue>
    </source>
</reference>
<dbReference type="PANTHER" id="PTHR45940:SF2">
    <property type="entry name" value="WUSCHEL-RELATED HOMEOBOX 1"/>
    <property type="match status" value="1"/>
</dbReference>
<keyword evidence="8" id="KW-1185">Reference proteome</keyword>
<gene>
    <name evidence="7" type="ORF">G2W53_032940</name>
</gene>
<proteinExistence type="predicted"/>
<organism evidence="7 8">
    <name type="scientific">Senna tora</name>
    <dbReference type="NCBI Taxonomy" id="362788"/>
    <lineage>
        <taxon>Eukaryota</taxon>
        <taxon>Viridiplantae</taxon>
        <taxon>Streptophyta</taxon>
        <taxon>Embryophyta</taxon>
        <taxon>Tracheophyta</taxon>
        <taxon>Spermatophyta</taxon>
        <taxon>Magnoliopsida</taxon>
        <taxon>eudicotyledons</taxon>
        <taxon>Gunneridae</taxon>
        <taxon>Pentapetalae</taxon>
        <taxon>rosids</taxon>
        <taxon>fabids</taxon>
        <taxon>Fabales</taxon>
        <taxon>Fabaceae</taxon>
        <taxon>Caesalpinioideae</taxon>
        <taxon>Cassia clade</taxon>
        <taxon>Senna</taxon>
    </lineage>
</organism>
<keyword evidence="1" id="KW-0217">Developmental protein</keyword>
<accession>A0A834T8N9</accession>
<dbReference type="InterPro" id="IPR044555">
    <property type="entry name" value="WUSCHEL-like"/>
</dbReference>
<evidence type="ECO:0000313" key="7">
    <source>
        <dbReference type="EMBL" id="KAF7811964.1"/>
    </source>
</evidence>
<keyword evidence="6" id="KW-0539">Nucleus</keyword>
<dbReference type="OrthoDB" id="773671at2759"/>
<evidence type="ECO:0000256" key="3">
    <source>
        <dbReference type="ARBA" id="ARBA00023125"/>
    </source>
</evidence>
<dbReference type="EMBL" id="JAAIUW010000010">
    <property type="protein sequence ID" value="KAF7811964.1"/>
    <property type="molecule type" value="Genomic_DNA"/>
</dbReference>
<keyword evidence="4" id="KW-0371">Homeobox</keyword>
<evidence type="ECO:0000256" key="4">
    <source>
        <dbReference type="ARBA" id="ARBA00023155"/>
    </source>
</evidence>
<evidence type="ECO:0000256" key="5">
    <source>
        <dbReference type="ARBA" id="ARBA00023163"/>
    </source>
</evidence>
<dbReference type="PANTHER" id="PTHR45940">
    <property type="entry name" value="WUSCHEL-RELATED HOMEOBOX 1-RELATED"/>
    <property type="match status" value="1"/>
</dbReference>
<dbReference type="Proteomes" id="UP000634136">
    <property type="component" value="Unassembled WGS sequence"/>
</dbReference>
<evidence type="ECO:0000313" key="8">
    <source>
        <dbReference type="Proteomes" id="UP000634136"/>
    </source>
</evidence>
<evidence type="ECO:0000256" key="2">
    <source>
        <dbReference type="ARBA" id="ARBA00023015"/>
    </source>
</evidence>
<keyword evidence="5" id="KW-0804">Transcription</keyword>
<dbReference type="GO" id="GO:0099402">
    <property type="term" value="P:plant organ development"/>
    <property type="evidence" value="ECO:0007669"/>
    <property type="project" value="InterPro"/>
</dbReference>
<dbReference type="GO" id="GO:0003677">
    <property type="term" value="F:DNA binding"/>
    <property type="evidence" value="ECO:0007669"/>
    <property type="project" value="UniProtKB-KW"/>
</dbReference>
<evidence type="ECO:0000256" key="6">
    <source>
        <dbReference type="ARBA" id="ARBA00023242"/>
    </source>
</evidence>
<dbReference type="AlphaFoldDB" id="A0A834T8N9"/>
<dbReference type="GO" id="GO:0003700">
    <property type="term" value="F:DNA-binding transcription factor activity"/>
    <property type="evidence" value="ECO:0007669"/>
    <property type="project" value="InterPro"/>
</dbReference>
<keyword evidence="3" id="KW-0238">DNA-binding</keyword>
<protein>
    <submittedName>
        <fullName evidence="7">Wuschel</fullName>
    </submittedName>
</protein>
<evidence type="ECO:0000256" key="1">
    <source>
        <dbReference type="ARBA" id="ARBA00022473"/>
    </source>
</evidence>
<sequence>MCRQSSTRWTPTSDQIRILKVLYYNNGVRSPNAEQIQKISARLRQYDKIEEEGNLVKEENLNCNAYCVLSCFNALNHCAPRRPSSKQLHK</sequence>
<name>A0A834T8N9_9FABA</name>